<proteinExistence type="predicted"/>
<sequence>MPRDRRTGCWAPRTRNCAGRSRPHQAQVAGIDATFAGAHDYSELV</sequence>
<keyword evidence="3" id="KW-1185">Reference proteome</keyword>
<evidence type="ECO:0000313" key="2">
    <source>
        <dbReference type="EMBL" id="RXG93848.1"/>
    </source>
</evidence>
<evidence type="ECO:0000313" key="3">
    <source>
        <dbReference type="Proteomes" id="UP000289946"/>
    </source>
</evidence>
<dbReference type="Proteomes" id="UP000290174">
    <property type="component" value="Unassembled WGS sequence"/>
</dbReference>
<dbReference type="EMBL" id="RDRA01000023">
    <property type="protein sequence ID" value="RXG88681.1"/>
    <property type="molecule type" value="Genomic_DNA"/>
</dbReference>
<dbReference type="Proteomes" id="UP000289946">
    <property type="component" value="Unassembled WGS sequence"/>
</dbReference>
<accession>A0A4Q0QJI1</accession>
<comment type="caution">
    <text evidence="2">The sequence shown here is derived from an EMBL/GenBank/DDBJ whole genome shotgun (WGS) entry which is preliminary data.</text>
</comment>
<reference evidence="2 4" key="1">
    <citation type="submission" date="2018-11" db="EMBL/GenBank/DDBJ databases">
        <title>Bradyrhizobium sp. nov., isolated from effective nodules of peanut in China.</title>
        <authorList>
            <person name="Li Y."/>
        </authorList>
    </citation>
    <scope>NUCLEOTIDE SEQUENCE [LARGE SCALE GENOMIC DNA]</scope>
    <source>
        <strain evidence="2 4">CCBAU 51770</strain>
        <strain evidence="1 3">CCBAU 51781</strain>
    </source>
</reference>
<protein>
    <submittedName>
        <fullName evidence="2">Uncharacterized protein</fullName>
    </submittedName>
</protein>
<evidence type="ECO:0000313" key="1">
    <source>
        <dbReference type="EMBL" id="RXG88681.1"/>
    </source>
</evidence>
<name>A0A4Q0QJI1_9BRAD</name>
<evidence type="ECO:0000313" key="4">
    <source>
        <dbReference type="Proteomes" id="UP000290174"/>
    </source>
</evidence>
<organism evidence="2 4">
    <name type="scientific">Bradyrhizobium zhanjiangense</name>
    <dbReference type="NCBI Taxonomy" id="1325107"/>
    <lineage>
        <taxon>Bacteria</taxon>
        <taxon>Pseudomonadati</taxon>
        <taxon>Pseudomonadota</taxon>
        <taxon>Alphaproteobacteria</taxon>
        <taxon>Hyphomicrobiales</taxon>
        <taxon>Nitrobacteraceae</taxon>
        <taxon>Bradyrhizobium</taxon>
    </lineage>
</organism>
<gene>
    <name evidence="2" type="ORF">EAS61_21235</name>
    <name evidence="1" type="ORF">EAS62_33335</name>
</gene>
<dbReference type="EMBL" id="RKMK01000020">
    <property type="protein sequence ID" value="RXG93848.1"/>
    <property type="molecule type" value="Genomic_DNA"/>
</dbReference>
<dbReference type="AlphaFoldDB" id="A0A4Q0QJI1"/>